<evidence type="ECO:0000313" key="1">
    <source>
        <dbReference type="EMBL" id="GAK49523.1"/>
    </source>
</evidence>
<dbReference type="SUPFAM" id="SSF54909">
    <property type="entry name" value="Dimeric alpha+beta barrel"/>
    <property type="match status" value="1"/>
</dbReference>
<dbReference type="AlphaFoldDB" id="A0A0S6VW39"/>
<keyword evidence="2" id="KW-1185">Reference proteome</keyword>
<gene>
    <name evidence="1" type="ORF">U14_00745</name>
</gene>
<evidence type="ECO:0008006" key="3">
    <source>
        <dbReference type="Google" id="ProtNLM"/>
    </source>
</evidence>
<dbReference type="InterPro" id="IPR011008">
    <property type="entry name" value="Dimeric_a/b-barrel"/>
</dbReference>
<dbReference type="Proteomes" id="UP000030700">
    <property type="component" value="Unassembled WGS sequence"/>
</dbReference>
<protein>
    <recommendedName>
        <fullName evidence="3">Antibiotic biosynthesis monooxygenase</fullName>
    </recommendedName>
</protein>
<dbReference type="HOGENOM" id="CLU_170225_0_0_0"/>
<evidence type="ECO:0000313" key="2">
    <source>
        <dbReference type="Proteomes" id="UP000030700"/>
    </source>
</evidence>
<dbReference type="STRING" id="1499966.U14_00745"/>
<organism evidence="1">
    <name type="scientific">Candidatus Moduliflexus flocculans</name>
    <dbReference type="NCBI Taxonomy" id="1499966"/>
    <lineage>
        <taxon>Bacteria</taxon>
        <taxon>Candidatus Moduliflexota</taxon>
        <taxon>Candidatus Moduliflexia</taxon>
        <taxon>Candidatus Moduliflexales</taxon>
        <taxon>Candidatus Moduliflexaceae</taxon>
    </lineage>
</organism>
<reference evidence="1" key="1">
    <citation type="journal article" date="2015" name="PeerJ">
        <title>First genomic representation of candidate bacterial phylum KSB3 points to enhanced environmental sensing as a trigger of wastewater bulking.</title>
        <authorList>
            <person name="Sekiguchi Y."/>
            <person name="Ohashi A."/>
            <person name="Parks D.H."/>
            <person name="Yamauchi T."/>
            <person name="Tyson G.W."/>
            <person name="Hugenholtz P."/>
        </authorList>
    </citation>
    <scope>NUCLEOTIDE SEQUENCE [LARGE SCALE GENOMIC DNA]</scope>
</reference>
<sequence length="109" mass="12719">MIARRWKCICPRHQRDGFLAHLNETGVRDVSSTPGFLGAQILERPLGDAIEMTLISYWDSVEAIRKFAGDNIEVARLYPDDARYEIVADRHVRHYTVINQYRIAFEKER</sequence>
<dbReference type="Gene3D" id="3.30.70.100">
    <property type="match status" value="1"/>
</dbReference>
<dbReference type="EMBL" id="DF820455">
    <property type="protein sequence ID" value="GAK49523.1"/>
    <property type="molecule type" value="Genomic_DNA"/>
</dbReference>
<accession>A0A0S6VW39</accession>
<proteinExistence type="predicted"/>
<name>A0A0S6VW39_9BACT</name>